<feature type="region of interest" description="Disordered" evidence="1">
    <location>
        <begin position="511"/>
        <end position="533"/>
    </location>
</feature>
<evidence type="ECO:0000313" key="4">
    <source>
        <dbReference type="Proteomes" id="UP000030671"/>
    </source>
</evidence>
<dbReference type="PANTHER" id="PTHR28221">
    <property type="entry name" value="RNA POLYMERASE I-SPECIFIC TRANSCRIPTION INITIATION FACTOR RRN6"/>
    <property type="match status" value="1"/>
</dbReference>
<evidence type="ECO:0000313" key="3">
    <source>
        <dbReference type="EMBL" id="ETW86044.1"/>
    </source>
</evidence>
<name>W4KK13_HETIT</name>
<dbReference type="HOGENOM" id="CLU_510947_0_0_1"/>
<dbReference type="InParanoid" id="W4KK13"/>
<feature type="region of interest" description="Disordered" evidence="1">
    <location>
        <begin position="305"/>
        <end position="325"/>
    </location>
</feature>
<dbReference type="OrthoDB" id="2382881at2759"/>
<dbReference type="GeneID" id="20669736"/>
<sequence>MFSTAFPKDLITSIERVQRDGLMRICTTREILCLDERYPGKPVLAFKHSRQFDRTLQARTLEVQSALLTILTSRKNGLMTVYDVSRETSGLTHTYASPYSLPMPMGPMEQHAGYVFVQPPDGSGRESMSMFQLSSHGSVHQLDFLFSADDSGPKDAMDGFAVIEWSEEVEELGAKAKLMRTEAGPLGSRNHAGGGIFPKISAEAFYETLDKMPTFWQDSDEPIEHMLTTFDIAFRSGNEPSDPGRADFLTQSAFSTTRGYRAFVQDRIPLRKLAQQVPWHRDITPFLQRFVPEMEELSHRADDSLRGYDLAPSDERPGLSLRRESEAREQLTLDLALSTDIFSVQPFSKQHALDPFDEAIETMSRATEAISLTDTADLPQVHFGYLNPVPQANHYTRLDNGPEEPSQGARAPLGVRLLLKEWDVGADPNAYVYHDPYGTEILDGGDIRRAAPVLLPPIPRQQPQSQRPPMVVPTIAAGPPIVSPLRDVMQESQDSGFGGSQEFVTNTQIVPGPFGARQTAGKKKVGKKRIGGF</sequence>
<dbReference type="AlphaFoldDB" id="W4KK13"/>
<evidence type="ECO:0000256" key="1">
    <source>
        <dbReference type="SAM" id="MobiDB-lite"/>
    </source>
</evidence>
<dbReference type="InterPro" id="IPR048535">
    <property type="entry name" value="RRN6_beta-prop"/>
</dbReference>
<organism evidence="3 4">
    <name type="scientific">Heterobasidion irregulare (strain TC 32-1)</name>
    <dbReference type="NCBI Taxonomy" id="747525"/>
    <lineage>
        <taxon>Eukaryota</taxon>
        <taxon>Fungi</taxon>
        <taxon>Dikarya</taxon>
        <taxon>Basidiomycota</taxon>
        <taxon>Agaricomycotina</taxon>
        <taxon>Agaricomycetes</taxon>
        <taxon>Russulales</taxon>
        <taxon>Bondarzewiaceae</taxon>
        <taxon>Heterobasidion</taxon>
        <taxon>Heterobasidion annosum species complex</taxon>
    </lineage>
</organism>
<dbReference type="RefSeq" id="XP_009542827.1">
    <property type="nucleotide sequence ID" value="XM_009544532.1"/>
</dbReference>
<dbReference type="Proteomes" id="UP000030671">
    <property type="component" value="Unassembled WGS sequence"/>
</dbReference>
<feature type="compositionally biased region" description="Basic and acidic residues" evidence="1">
    <location>
        <begin position="313"/>
        <end position="325"/>
    </location>
</feature>
<dbReference type="Pfam" id="PF10214">
    <property type="entry name" value="Rrn6_beta-prop"/>
    <property type="match status" value="1"/>
</dbReference>
<dbReference type="KEGG" id="hir:HETIRDRAFT_310014"/>
<dbReference type="eggNOG" id="ENOG502S8HY">
    <property type="taxonomic scope" value="Eukaryota"/>
</dbReference>
<protein>
    <recommendedName>
        <fullName evidence="2">RRN6 beta-propeller domain-containing protein</fullName>
    </recommendedName>
</protein>
<reference evidence="3 4" key="1">
    <citation type="journal article" date="2012" name="New Phytol.">
        <title>Insight into trade-off between wood decay and parasitism from the genome of a fungal forest pathogen.</title>
        <authorList>
            <person name="Olson A."/>
            <person name="Aerts A."/>
            <person name="Asiegbu F."/>
            <person name="Belbahri L."/>
            <person name="Bouzid O."/>
            <person name="Broberg A."/>
            <person name="Canback B."/>
            <person name="Coutinho P.M."/>
            <person name="Cullen D."/>
            <person name="Dalman K."/>
            <person name="Deflorio G."/>
            <person name="van Diepen L.T."/>
            <person name="Dunand C."/>
            <person name="Duplessis S."/>
            <person name="Durling M."/>
            <person name="Gonthier P."/>
            <person name="Grimwood J."/>
            <person name="Fossdal C.G."/>
            <person name="Hansson D."/>
            <person name="Henrissat B."/>
            <person name="Hietala A."/>
            <person name="Himmelstrand K."/>
            <person name="Hoffmeister D."/>
            <person name="Hogberg N."/>
            <person name="James T.Y."/>
            <person name="Karlsson M."/>
            <person name="Kohler A."/>
            <person name="Kues U."/>
            <person name="Lee Y.H."/>
            <person name="Lin Y.C."/>
            <person name="Lind M."/>
            <person name="Lindquist E."/>
            <person name="Lombard V."/>
            <person name="Lucas S."/>
            <person name="Lunden K."/>
            <person name="Morin E."/>
            <person name="Murat C."/>
            <person name="Park J."/>
            <person name="Raffaello T."/>
            <person name="Rouze P."/>
            <person name="Salamov A."/>
            <person name="Schmutz J."/>
            <person name="Solheim H."/>
            <person name="Stahlberg J."/>
            <person name="Velez H."/>
            <person name="de Vries R.P."/>
            <person name="Wiebenga A."/>
            <person name="Woodward S."/>
            <person name="Yakovlev I."/>
            <person name="Garbelotto M."/>
            <person name="Martin F."/>
            <person name="Grigoriev I.V."/>
            <person name="Stenlid J."/>
        </authorList>
    </citation>
    <scope>NUCLEOTIDE SEQUENCE [LARGE SCALE GENOMIC DNA]</scope>
    <source>
        <strain evidence="3 4">TC 32-1</strain>
    </source>
</reference>
<evidence type="ECO:0000259" key="2">
    <source>
        <dbReference type="Pfam" id="PF10214"/>
    </source>
</evidence>
<accession>W4KK13</accession>
<dbReference type="PANTHER" id="PTHR28221:SF2">
    <property type="entry name" value="RNA POLYMERASE I-SPECIFIC TRANSCRIPTION INITIATION FACTOR RRN6"/>
    <property type="match status" value="1"/>
</dbReference>
<gene>
    <name evidence="3" type="ORF">HETIRDRAFT_310014</name>
</gene>
<keyword evidence="4" id="KW-1185">Reference proteome</keyword>
<dbReference type="STRING" id="747525.W4KK13"/>
<feature type="domain" description="RRN6 beta-propeller" evidence="2">
    <location>
        <begin position="24"/>
        <end position="101"/>
    </location>
</feature>
<dbReference type="InterPro" id="IPR019350">
    <property type="entry name" value="RNA_pol_I-sp_TIF_RRN6-like"/>
</dbReference>
<dbReference type="EMBL" id="KI925455">
    <property type="protein sequence ID" value="ETW86044.1"/>
    <property type="molecule type" value="Genomic_DNA"/>
</dbReference>
<feature type="compositionally biased region" description="Basic residues" evidence="1">
    <location>
        <begin position="520"/>
        <end position="533"/>
    </location>
</feature>
<proteinExistence type="predicted"/>